<feature type="domain" description="Alpha-glycerophosphate oxidase C-terminal" evidence="16">
    <location>
        <begin position="502"/>
        <end position="629"/>
    </location>
</feature>
<feature type="domain" description="FAD dependent oxidoreductase" evidence="15">
    <location>
        <begin position="85"/>
        <end position="456"/>
    </location>
</feature>
<dbReference type="Pfam" id="PF01266">
    <property type="entry name" value="DAO"/>
    <property type="match status" value="1"/>
</dbReference>
<feature type="compositionally biased region" description="Low complexity" evidence="13">
    <location>
        <begin position="692"/>
        <end position="710"/>
    </location>
</feature>
<dbReference type="GeneID" id="43644413"/>
<keyword evidence="14" id="KW-0472">Membrane</keyword>
<keyword evidence="14" id="KW-0812">Transmembrane</keyword>
<dbReference type="Gene3D" id="1.10.8.870">
    <property type="entry name" value="Alpha-glycerophosphate oxidase, cap domain"/>
    <property type="match status" value="1"/>
</dbReference>
<dbReference type="FunFam" id="1.10.8.870:FF:000001">
    <property type="entry name" value="Glycerol-3-phosphate dehydrogenase"/>
    <property type="match status" value="1"/>
</dbReference>
<keyword evidence="9" id="KW-0106">Calcium</keyword>
<evidence type="ECO:0000313" key="17">
    <source>
        <dbReference type="EMBL" id="KAE8136142.1"/>
    </source>
</evidence>
<evidence type="ECO:0000256" key="9">
    <source>
        <dbReference type="ARBA" id="ARBA00022837"/>
    </source>
</evidence>
<dbReference type="GO" id="GO:0046872">
    <property type="term" value="F:metal ion binding"/>
    <property type="evidence" value="ECO:0007669"/>
    <property type="project" value="UniProtKB-KW"/>
</dbReference>
<keyword evidence="8" id="KW-0274">FAD</keyword>
<dbReference type="EC" id="1.1.5.3" evidence="4"/>
<dbReference type="PRINTS" id="PR01001">
    <property type="entry name" value="FADG3PDH"/>
</dbReference>
<evidence type="ECO:0000256" key="6">
    <source>
        <dbReference type="ARBA" id="ARBA00022723"/>
    </source>
</evidence>
<keyword evidence="14" id="KW-1133">Transmembrane helix</keyword>
<evidence type="ECO:0000256" key="8">
    <source>
        <dbReference type="ARBA" id="ARBA00022827"/>
    </source>
</evidence>
<evidence type="ECO:0000259" key="16">
    <source>
        <dbReference type="Pfam" id="PF16901"/>
    </source>
</evidence>
<feature type="region of interest" description="Disordered" evidence="13">
    <location>
        <begin position="663"/>
        <end position="710"/>
    </location>
</feature>
<evidence type="ECO:0000256" key="12">
    <source>
        <dbReference type="ARBA" id="ARBA00023128"/>
    </source>
</evidence>
<dbReference type="Pfam" id="PF16901">
    <property type="entry name" value="DAO_C"/>
    <property type="match status" value="1"/>
</dbReference>
<protein>
    <recommendedName>
        <fullName evidence="4">glycerol-3-phosphate dehydrogenase</fullName>
        <ecNumber evidence="4">1.1.5.3</ecNumber>
    </recommendedName>
</protein>
<dbReference type="GO" id="GO:0005739">
    <property type="term" value="C:mitochondrion"/>
    <property type="evidence" value="ECO:0007669"/>
    <property type="project" value="UniProtKB-SubCell"/>
</dbReference>
<dbReference type="InterPro" id="IPR000447">
    <property type="entry name" value="G3P_DH_FAD-dep"/>
</dbReference>
<evidence type="ECO:0000256" key="7">
    <source>
        <dbReference type="ARBA" id="ARBA00022737"/>
    </source>
</evidence>
<name>A0A5N6SN81_ASPPS</name>
<evidence type="ECO:0000256" key="10">
    <source>
        <dbReference type="ARBA" id="ARBA00022946"/>
    </source>
</evidence>
<dbReference type="FunFam" id="3.30.9.10:FF:000001">
    <property type="entry name" value="Glycerol-3-phosphate dehydrogenase"/>
    <property type="match status" value="1"/>
</dbReference>
<dbReference type="SUPFAM" id="SSF54373">
    <property type="entry name" value="FAD-linked reductases, C-terminal domain"/>
    <property type="match status" value="1"/>
</dbReference>
<evidence type="ECO:0000256" key="1">
    <source>
        <dbReference type="ARBA" id="ARBA00001974"/>
    </source>
</evidence>
<dbReference type="GO" id="GO:0004368">
    <property type="term" value="F:glycerol-3-phosphate dehydrogenase (quinone) activity"/>
    <property type="evidence" value="ECO:0007669"/>
    <property type="project" value="UniProtKB-EC"/>
</dbReference>
<dbReference type="PANTHER" id="PTHR11985:SF15">
    <property type="entry name" value="GLYCEROL-3-PHOSPHATE DEHYDROGENASE, MITOCHONDRIAL"/>
    <property type="match status" value="1"/>
</dbReference>
<keyword evidence="11" id="KW-0560">Oxidoreductase</keyword>
<dbReference type="Gene3D" id="3.30.9.10">
    <property type="entry name" value="D-Amino Acid Oxidase, subunit A, domain 2"/>
    <property type="match status" value="1"/>
</dbReference>
<keyword evidence="5" id="KW-0285">Flavoprotein</keyword>
<comment type="cofactor">
    <cofactor evidence="1">
        <name>FAD</name>
        <dbReference type="ChEBI" id="CHEBI:57692"/>
    </cofactor>
</comment>
<sequence>MAARHSRRLLRPLLYTSAAAAAGAGVLYISYRPRNIPGSEAPAVPPPGYHEGKLVPPSFPSIKSRLEQIQDLKRSSSGDDSDVYDLLVIGAGATGSGIALDAATRGLKVAVVERDDFSSGTSSKSTKLVHGGVRYLEKAVWELDYNQYKLVKEALRERKYFLNTAPHLSSWLPIMVPVQKWWQAPYFWAGTKFYDYLAGSEGIESSYFLPKSKAIDAFPMLRKDNMIGAMVYYDGAHNDSRMNVSLAMTAALYGSTVVNHMQVTGLTKDASGKLNGARVKDIIPGKNGQEEGEFTIRAKGIINATGPFTDSIRKMDEPDVKEIVAPSSGVHVILPGYYSPSNMGLIDPSTSDGRVIFFLPWQGNTIAGTTDQPTEITTQPEPSEKDINWILSEVRGYIAPDINVERSDVLAAWSGIRPLVRDPKVKSSEALVRNHLITVSPSGLLTCAGGKWTTYRQMAEEAVDEAIGVFNLKPRHVSQVPDISGVGGSGLVADGAVLDGSCQTHQVRLIGAHGYSKTLFINLIQHFGLETDVAQHLTQSYGDRAWQVAALSSPTNARFPVRGQRISTLYPFIDGEVRYAVRHEYAQTAVDVIARRTRLAFLNAEAALEALPSIIDLMSEELNWDNKRKDLEWKESVGFLASMGLPKNFLGLSRAQVEAGKVKQVDSAEHQASSRTDPPADVLNSDLHPETSVASEASSRLISSESVANK</sequence>
<dbReference type="PROSITE" id="PS00978">
    <property type="entry name" value="FAD_G3PDH_2"/>
    <property type="match status" value="1"/>
</dbReference>
<evidence type="ECO:0000313" key="18">
    <source>
        <dbReference type="Proteomes" id="UP000325672"/>
    </source>
</evidence>
<dbReference type="EMBL" id="ML743586">
    <property type="protein sequence ID" value="KAE8136142.1"/>
    <property type="molecule type" value="Genomic_DNA"/>
</dbReference>
<evidence type="ECO:0000256" key="3">
    <source>
        <dbReference type="ARBA" id="ARBA00007330"/>
    </source>
</evidence>
<keyword evidence="6" id="KW-0479">Metal-binding</keyword>
<dbReference type="OrthoDB" id="264015at2759"/>
<dbReference type="Proteomes" id="UP000325672">
    <property type="component" value="Unassembled WGS sequence"/>
</dbReference>
<evidence type="ECO:0000256" key="11">
    <source>
        <dbReference type="ARBA" id="ARBA00023002"/>
    </source>
</evidence>
<dbReference type="AlphaFoldDB" id="A0A5N6SN81"/>
<evidence type="ECO:0000259" key="15">
    <source>
        <dbReference type="Pfam" id="PF01266"/>
    </source>
</evidence>
<dbReference type="SUPFAM" id="SSF51905">
    <property type="entry name" value="FAD/NAD(P)-binding domain"/>
    <property type="match status" value="1"/>
</dbReference>
<dbReference type="InterPro" id="IPR036188">
    <property type="entry name" value="FAD/NAD-bd_sf"/>
</dbReference>
<dbReference type="InterPro" id="IPR031656">
    <property type="entry name" value="DAO_C"/>
</dbReference>
<dbReference type="InterPro" id="IPR038299">
    <property type="entry name" value="DAO_C_sf"/>
</dbReference>
<accession>A0A5N6SN81</accession>
<evidence type="ECO:0000256" key="14">
    <source>
        <dbReference type="SAM" id="Phobius"/>
    </source>
</evidence>
<reference evidence="17 18" key="1">
    <citation type="submission" date="2019-04" db="EMBL/GenBank/DDBJ databases">
        <title>Friends and foes A comparative genomics study of 23 Aspergillus species from section Flavi.</title>
        <authorList>
            <consortium name="DOE Joint Genome Institute"/>
            <person name="Kjaerbolling I."/>
            <person name="Vesth T."/>
            <person name="Frisvad J.C."/>
            <person name="Nybo J.L."/>
            <person name="Theobald S."/>
            <person name="Kildgaard S."/>
            <person name="Isbrandt T."/>
            <person name="Kuo A."/>
            <person name="Sato A."/>
            <person name="Lyhne E.K."/>
            <person name="Kogle M.E."/>
            <person name="Wiebenga A."/>
            <person name="Kun R.S."/>
            <person name="Lubbers R.J."/>
            <person name="Makela M.R."/>
            <person name="Barry K."/>
            <person name="Chovatia M."/>
            <person name="Clum A."/>
            <person name="Daum C."/>
            <person name="Haridas S."/>
            <person name="He G."/>
            <person name="LaButti K."/>
            <person name="Lipzen A."/>
            <person name="Mondo S."/>
            <person name="Riley R."/>
            <person name="Salamov A."/>
            <person name="Simmons B.A."/>
            <person name="Magnuson J.K."/>
            <person name="Henrissat B."/>
            <person name="Mortensen U.H."/>
            <person name="Larsen T.O."/>
            <person name="Devries R.P."/>
            <person name="Grigoriev I.V."/>
            <person name="Machida M."/>
            <person name="Baker S.E."/>
            <person name="Andersen M.R."/>
        </authorList>
    </citation>
    <scope>NUCLEOTIDE SEQUENCE [LARGE SCALE GENOMIC DNA]</scope>
    <source>
        <strain evidence="17 18">CBS 117625</strain>
    </source>
</reference>
<evidence type="ECO:0000256" key="5">
    <source>
        <dbReference type="ARBA" id="ARBA00022630"/>
    </source>
</evidence>
<comment type="subcellular location">
    <subcellularLocation>
        <location evidence="2">Mitochondrion</location>
    </subcellularLocation>
</comment>
<organism evidence="17 18">
    <name type="scientific">Aspergillus pseudotamarii</name>
    <dbReference type="NCBI Taxonomy" id="132259"/>
    <lineage>
        <taxon>Eukaryota</taxon>
        <taxon>Fungi</taxon>
        <taxon>Dikarya</taxon>
        <taxon>Ascomycota</taxon>
        <taxon>Pezizomycotina</taxon>
        <taxon>Eurotiomycetes</taxon>
        <taxon>Eurotiomycetidae</taxon>
        <taxon>Eurotiales</taxon>
        <taxon>Aspergillaceae</taxon>
        <taxon>Aspergillus</taxon>
        <taxon>Aspergillus subgen. Circumdati</taxon>
    </lineage>
</organism>
<feature type="transmembrane region" description="Helical" evidence="14">
    <location>
        <begin position="12"/>
        <end position="31"/>
    </location>
</feature>
<dbReference type="InterPro" id="IPR006076">
    <property type="entry name" value="FAD-dep_OxRdtase"/>
</dbReference>
<keyword evidence="10" id="KW-0809">Transit peptide</keyword>
<keyword evidence="18" id="KW-1185">Reference proteome</keyword>
<evidence type="ECO:0000256" key="4">
    <source>
        <dbReference type="ARBA" id="ARBA00013029"/>
    </source>
</evidence>
<keyword evidence="12" id="KW-0496">Mitochondrion</keyword>
<evidence type="ECO:0000256" key="2">
    <source>
        <dbReference type="ARBA" id="ARBA00004173"/>
    </source>
</evidence>
<dbReference type="Gene3D" id="3.50.50.60">
    <property type="entry name" value="FAD/NAD(P)-binding domain"/>
    <property type="match status" value="1"/>
</dbReference>
<comment type="similarity">
    <text evidence="3">Belongs to the FAD-dependent glycerol-3-phosphate dehydrogenase family.</text>
</comment>
<proteinExistence type="inferred from homology"/>
<gene>
    <name evidence="17" type="ORF">BDV38DRAFT_284146</name>
</gene>
<dbReference type="GO" id="GO:0006072">
    <property type="term" value="P:glycerol-3-phosphate metabolic process"/>
    <property type="evidence" value="ECO:0007669"/>
    <property type="project" value="InterPro"/>
</dbReference>
<dbReference type="RefSeq" id="XP_031912205.1">
    <property type="nucleotide sequence ID" value="XM_032060203.1"/>
</dbReference>
<dbReference type="PANTHER" id="PTHR11985">
    <property type="entry name" value="GLYCEROL-3-PHOSPHATE DEHYDROGENASE"/>
    <property type="match status" value="1"/>
</dbReference>
<evidence type="ECO:0000256" key="13">
    <source>
        <dbReference type="SAM" id="MobiDB-lite"/>
    </source>
</evidence>
<keyword evidence="7" id="KW-0677">Repeat</keyword>